<dbReference type="GO" id="GO:0005524">
    <property type="term" value="F:ATP binding"/>
    <property type="evidence" value="ECO:0007669"/>
    <property type="project" value="InterPro"/>
</dbReference>
<evidence type="ECO:0000256" key="1">
    <source>
        <dbReference type="ARBA" id="ARBA00004236"/>
    </source>
</evidence>
<protein>
    <submittedName>
        <fullName evidence="4">Tyrosine kinase family protein</fullName>
    </submittedName>
</protein>
<dbReference type="ExpressionAtlas" id="A0A2K3KYB8">
    <property type="expression patterns" value="baseline"/>
</dbReference>
<reference evidence="4 5" key="2">
    <citation type="journal article" date="2017" name="Front. Plant Sci.">
        <title>Gene Classification and Mining of Molecular Markers Useful in Red Clover (Trifolium pratense) Breeding.</title>
        <authorList>
            <person name="Istvanek J."/>
            <person name="Dluhosova J."/>
            <person name="Dluhos P."/>
            <person name="Patkova L."/>
            <person name="Nedelnik J."/>
            <person name="Repkova J."/>
        </authorList>
    </citation>
    <scope>NUCLEOTIDE SEQUENCE [LARGE SCALE GENOMIC DNA]</scope>
    <source>
        <strain evidence="5">cv. Tatra</strain>
        <tissue evidence="4">Young leaves</tissue>
    </source>
</reference>
<proteinExistence type="predicted"/>
<dbReference type="GO" id="GO:0004672">
    <property type="term" value="F:protein kinase activity"/>
    <property type="evidence" value="ECO:0007669"/>
    <property type="project" value="InterPro"/>
</dbReference>
<dbReference type="Gene3D" id="1.10.510.10">
    <property type="entry name" value="Transferase(Phosphotransferase) domain 1"/>
    <property type="match status" value="1"/>
</dbReference>
<dbReference type="InterPro" id="IPR011009">
    <property type="entry name" value="Kinase-like_dom_sf"/>
</dbReference>
<dbReference type="SUPFAM" id="SSF56112">
    <property type="entry name" value="Protein kinase-like (PK-like)"/>
    <property type="match status" value="1"/>
</dbReference>
<keyword evidence="2" id="KW-0472">Membrane</keyword>
<dbReference type="AlphaFoldDB" id="A0A2K3KYB8"/>
<evidence type="ECO:0000259" key="3">
    <source>
        <dbReference type="PROSITE" id="PS50011"/>
    </source>
</evidence>
<dbReference type="InterPro" id="IPR050823">
    <property type="entry name" value="Plant_Ser_Thr_Prot_Kinase"/>
</dbReference>
<dbReference type="PROSITE" id="PS50011">
    <property type="entry name" value="PROTEIN_KINASE_DOM"/>
    <property type="match status" value="1"/>
</dbReference>
<dbReference type="Gene3D" id="3.30.200.20">
    <property type="entry name" value="Phosphorylase Kinase, domain 1"/>
    <property type="match status" value="1"/>
</dbReference>
<dbReference type="EMBL" id="ASHM01023100">
    <property type="protein sequence ID" value="PNX71276.1"/>
    <property type="molecule type" value="Genomic_DNA"/>
</dbReference>
<sequence length="338" mass="38017">MFMACCFSAKVKAESPTHNGLNEEDVLSGLSKKGCCSSMTDSEILESNNLKCFTFNEGWIDENTLAPTKLGTGSVVAVKTVNQENNQLGQSEWLTKINYLGQLHHPNLVKLIGYCLEDNYRILVYEFFTKGSLDNHLFRRVSNFEPLSWKIRMKIALDAAKGLAFLHSNEVEMIHGAFKTSKIMIDWNYNAKLSDFGLEKYGSEDERFESGKAYTPIYAAPEFIATGDLSKKSDVYSFGVVLLEIMSGKRPLDKNRPFVEHNLVAWAKPLLVDKRKISRAMDARIEGQYSSLEAMKVGHIVIQCLSERPKYRPNIDEVVRSLEQVQDSNDTISGVGCS</sequence>
<keyword evidence="2" id="KW-1003">Cell membrane</keyword>
<keyword evidence="4" id="KW-0808">Transferase</keyword>
<keyword evidence="4" id="KW-0418">Kinase</keyword>
<evidence type="ECO:0000313" key="4">
    <source>
        <dbReference type="EMBL" id="PNX71276.1"/>
    </source>
</evidence>
<dbReference type="InterPro" id="IPR000719">
    <property type="entry name" value="Prot_kinase_dom"/>
</dbReference>
<accession>A0A2K3KYB8</accession>
<organism evidence="4 5">
    <name type="scientific">Trifolium pratense</name>
    <name type="common">Red clover</name>
    <dbReference type="NCBI Taxonomy" id="57577"/>
    <lineage>
        <taxon>Eukaryota</taxon>
        <taxon>Viridiplantae</taxon>
        <taxon>Streptophyta</taxon>
        <taxon>Embryophyta</taxon>
        <taxon>Tracheophyta</taxon>
        <taxon>Spermatophyta</taxon>
        <taxon>Magnoliopsida</taxon>
        <taxon>eudicotyledons</taxon>
        <taxon>Gunneridae</taxon>
        <taxon>Pentapetalae</taxon>
        <taxon>rosids</taxon>
        <taxon>fabids</taxon>
        <taxon>Fabales</taxon>
        <taxon>Fabaceae</taxon>
        <taxon>Papilionoideae</taxon>
        <taxon>50 kb inversion clade</taxon>
        <taxon>NPAAA clade</taxon>
        <taxon>Hologalegina</taxon>
        <taxon>IRL clade</taxon>
        <taxon>Trifolieae</taxon>
        <taxon>Trifolium</taxon>
    </lineage>
</organism>
<evidence type="ECO:0000256" key="2">
    <source>
        <dbReference type="ARBA" id="ARBA00022475"/>
    </source>
</evidence>
<dbReference type="FunFam" id="1.10.510.10:FF:000095">
    <property type="entry name" value="protein STRUBBELIG-RECEPTOR FAMILY 8"/>
    <property type="match status" value="1"/>
</dbReference>
<dbReference type="GO" id="GO:0005886">
    <property type="term" value="C:plasma membrane"/>
    <property type="evidence" value="ECO:0007669"/>
    <property type="project" value="UniProtKB-SubCell"/>
</dbReference>
<dbReference type="Pfam" id="PF07714">
    <property type="entry name" value="PK_Tyr_Ser-Thr"/>
    <property type="match status" value="1"/>
</dbReference>
<name>A0A2K3KYB8_TRIPR</name>
<dbReference type="STRING" id="57577.A0A2K3KYB8"/>
<dbReference type="Proteomes" id="UP000236291">
    <property type="component" value="Unassembled WGS sequence"/>
</dbReference>
<gene>
    <name evidence="4" type="ORF">L195_g027151</name>
</gene>
<comment type="subcellular location">
    <subcellularLocation>
        <location evidence="1">Cell membrane</location>
    </subcellularLocation>
</comment>
<evidence type="ECO:0000313" key="5">
    <source>
        <dbReference type="Proteomes" id="UP000236291"/>
    </source>
</evidence>
<dbReference type="InterPro" id="IPR001245">
    <property type="entry name" value="Ser-Thr/Tyr_kinase_cat_dom"/>
</dbReference>
<comment type="caution">
    <text evidence="4">The sequence shown here is derived from an EMBL/GenBank/DDBJ whole genome shotgun (WGS) entry which is preliminary data.</text>
</comment>
<dbReference type="PANTHER" id="PTHR45621">
    <property type="entry name" value="OS01G0588500 PROTEIN-RELATED"/>
    <property type="match status" value="1"/>
</dbReference>
<reference evidence="4 5" key="1">
    <citation type="journal article" date="2014" name="Am. J. Bot.">
        <title>Genome assembly and annotation for red clover (Trifolium pratense; Fabaceae).</title>
        <authorList>
            <person name="Istvanek J."/>
            <person name="Jaros M."/>
            <person name="Krenek A."/>
            <person name="Repkova J."/>
        </authorList>
    </citation>
    <scope>NUCLEOTIDE SEQUENCE [LARGE SCALE GENOMIC DNA]</scope>
    <source>
        <strain evidence="5">cv. Tatra</strain>
        <tissue evidence="4">Young leaves</tissue>
    </source>
</reference>
<feature type="domain" description="Protein kinase" evidence="3">
    <location>
        <begin position="44"/>
        <end position="325"/>
    </location>
</feature>